<protein>
    <recommendedName>
        <fullName evidence="5">Secreted protein</fullName>
    </recommendedName>
</protein>
<gene>
    <name evidence="3" type="ORF">JOB18_040484</name>
</gene>
<proteinExistence type="predicted"/>
<name>A0AAV6TAK1_SOLSE</name>
<keyword evidence="2" id="KW-0732">Signal</keyword>
<evidence type="ECO:0008006" key="5">
    <source>
        <dbReference type="Google" id="ProtNLM"/>
    </source>
</evidence>
<evidence type="ECO:0000256" key="1">
    <source>
        <dbReference type="SAM" id="MobiDB-lite"/>
    </source>
</evidence>
<dbReference type="AlphaFoldDB" id="A0AAV6TAK1"/>
<dbReference type="EMBL" id="JAGKHQ010000001">
    <property type="protein sequence ID" value="KAG7526463.1"/>
    <property type="molecule type" value="Genomic_DNA"/>
</dbReference>
<dbReference type="Proteomes" id="UP000693946">
    <property type="component" value="Linkage Group LG1"/>
</dbReference>
<feature type="signal peptide" evidence="2">
    <location>
        <begin position="1"/>
        <end position="20"/>
    </location>
</feature>
<feature type="chain" id="PRO_5043843252" description="Secreted protein" evidence="2">
    <location>
        <begin position="21"/>
        <end position="134"/>
    </location>
</feature>
<sequence>MLSLSLFLSLSGLSAAPSFAQPRLVTGCQFIGGGGATTGSFLHWRSTEGKERPSLAASSASAPLLPPPPPPSLLLLPLLDPPSPARICLLFLLRELFLELGGGGEITTSQLAKLAADPRQGVRRRGGKKEGREF</sequence>
<reference evidence="3 4" key="1">
    <citation type="journal article" date="2021" name="Sci. Rep.">
        <title>Chromosome anchoring in Senegalese sole (Solea senegalensis) reveals sex-associated markers and genome rearrangements in flatfish.</title>
        <authorList>
            <person name="Guerrero-Cozar I."/>
            <person name="Gomez-Garrido J."/>
            <person name="Berbel C."/>
            <person name="Martinez-Blanch J.F."/>
            <person name="Alioto T."/>
            <person name="Claros M.G."/>
            <person name="Gagnaire P.A."/>
            <person name="Manchado M."/>
        </authorList>
    </citation>
    <scope>NUCLEOTIDE SEQUENCE [LARGE SCALE GENOMIC DNA]</scope>
    <source>
        <strain evidence="3">Sse05_10M</strain>
    </source>
</reference>
<evidence type="ECO:0000256" key="2">
    <source>
        <dbReference type="SAM" id="SignalP"/>
    </source>
</evidence>
<accession>A0AAV6TAK1</accession>
<evidence type="ECO:0000313" key="4">
    <source>
        <dbReference type="Proteomes" id="UP000693946"/>
    </source>
</evidence>
<keyword evidence="4" id="KW-1185">Reference proteome</keyword>
<comment type="caution">
    <text evidence="3">The sequence shown here is derived from an EMBL/GenBank/DDBJ whole genome shotgun (WGS) entry which is preliminary data.</text>
</comment>
<feature type="region of interest" description="Disordered" evidence="1">
    <location>
        <begin position="114"/>
        <end position="134"/>
    </location>
</feature>
<organism evidence="3 4">
    <name type="scientific">Solea senegalensis</name>
    <name type="common">Senegalese sole</name>
    <dbReference type="NCBI Taxonomy" id="28829"/>
    <lineage>
        <taxon>Eukaryota</taxon>
        <taxon>Metazoa</taxon>
        <taxon>Chordata</taxon>
        <taxon>Craniata</taxon>
        <taxon>Vertebrata</taxon>
        <taxon>Euteleostomi</taxon>
        <taxon>Actinopterygii</taxon>
        <taxon>Neopterygii</taxon>
        <taxon>Teleostei</taxon>
        <taxon>Neoteleostei</taxon>
        <taxon>Acanthomorphata</taxon>
        <taxon>Carangaria</taxon>
        <taxon>Pleuronectiformes</taxon>
        <taxon>Pleuronectoidei</taxon>
        <taxon>Soleidae</taxon>
        <taxon>Solea</taxon>
    </lineage>
</organism>
<evidence type="ECO:0000313" key="3">
    <source>
        <dbReference type="EMBL" id="KAG7526463.1"/>
    </source>
</evidence>